<comment type="caution">
    <text evidence="1">The sequence shown here is derived from an EMBL/GenBank/DDBJ whole genome shotgun (WGS) entry which is preliminary data.</text>
</comment>
<sequence length="459" mass="51613">MSKFADDLFAWAHGIFKKLPRKADMDITKLTGVIGGMLDDAKRAAFHVRELKFIMTSQGRALDLHGIDRKMPRLAGESDESYRKRLLAAYDLYREGGTQPGMKRVLESLGYPAAEIYPLYREKYKFHFHDGQLLMDGTQTMTAKEDGANVDYLSKWSQFIVYLNASDEALLQRDRDRLLHMINKAKPIESKLYAFVFSFAALADYTLRSSGESFVFSPAYLLNRPQGYRMNDRRVMDGSIDMRNAFAKSWDSISTSAENNRQVFVLHDRKHRMNGQLTMSAQPHILHSASAAVGSSADSEINLVHQQQVSAFRSNINEPYHAPRMNGGLDMDGTKADMRADGLAHKVRSAFASATSGGAAGRMGDGILFMNGQHLRFMDGQNKMSNDQLMNGALLMNGASRMRPIATHLAYTETMDGRRLMGGSWRMDGSAKMRLSVVRHGKVSLIVRRNDYVIERRAI</sequence>
<keyword evidence="2" id="KW-1185">Reference proteome</keyword>
<accession>A0A511V4K6</accession>
<evidence type="ECO:0000313" key="1">
    <source>
        <dbReference type="EMBL" id="GEN33865.1"/>
    </source>
</evidence>
<dbReference type="OrthoDB" id="25751at2"/>
<protein>
    <submittedName>
        <fullName evidence="1">Uncharacterized protein</fullName>
    </submittedName>
</protein>
<evidence type="ECO:0000313" key="2">
    <source>
        <dbReference type="Proteomes" id="UP000321157"/>
    </source>
</evidence>
<name>A0A511V4K6_9BACL</name>
<reference evidence="1 2" key="1">
    <citation type="submission" date="2019-07" db="EMBL/GenBank/DDBJ databases">
        <title>Whole genome shotgun sequence of Aneurinibacillus danicus NBRC 102444.</title>
        <authorList>
            <person name="Hosoyama A."/>
            <person name="Uohara A."/>
            <person name="Ohji S."/>
            <person name="Ichikawa N."/>
        </authorList>
    </citation>
    <scope>NUCLEOTIDE SEQUENCE [LARGE SCALE GENOMIC DNA]</scope>
    <source>
        <strain evidence="1 2">NBRC 102444</strain>
    </source>
</reference>
<proteinExistence type="predicted"/>
<dbReference type="Proteomes" id="UP000321157">
    <property type="component" value="Unassembled WGS sequence"/>
</dbReference>
<dbReference type="RefSeq" id="WP_146809166.1">
    <property type="nucleotide sequence ID" value="NZ_BJXX01000056.1"/>
</dbReference>
<dbReference type="EMBL" id="BJXX01000056">
    <property type="protein sequence ID" value="GEN33865.1"/>
    <property type="molecule type" value="Genomic_DNA"/>
</dbReference>
<gene>
    <name evidence="1" type="ORF">ADA01nite_13250</name>
</gene>
<organism evidence="1 2">
    <name type="scientific">Aneurinibacillus danicus</name>
    <dbReference type="NCBI Taxonomy" id="267746"/>
    <lineage>
        <taxon>Bacteria</taxon>
        <taxon>Bacillati</taxon>
        <taxon>Bacillota</taxon>
        <taxon>Bacilli</taxon>
        <taxon>Bacillales</taxon>
        <taxon>Paenibacillaceae</taxon>
        <taxon>Aneurinibacillus group</taxon>
        <taxon>Aneurinibacillus</taxon>
    </lineage>
</organism>
<dbReference type="AlphaFoldDB" id="A0A511V4K6"/>